<evidence type="ECO:0000256" key="3">
    <source>
        <dbReference type="ARBA" id="ARBA00013194"/>
    </source>
</evidence>
<dbReference type="PANTHER" id="PTHR30560">
    <property type="entry name" value="TRIGGER FACTOR CHAPERONE AND PEPTIDYL-PROLYL CIS/TRANS ISOMERASE"/>
    <property type="match status" value="1"/>
</dbReference>
<dbReference type="InterPro" id="IPR001179">
    <property type="entry name" value="PPIase_FKBP_dom"/>
</dbReference>
<dbReference type="Pfam" id="PF00254">
    <property type="entry name" value="FKBP_C"/>
    <property type="match status" value="1"/>
</dbReference>
<dbReference type="AlphaFoldDB" id="A0A4R6UML0"/>
<keyword evidence="5 11" id="KW-0132">Cell division</keyword>
<evidence type="ECO:0000256" key="9">
    <source>
        <dbReference type="ARBA" id="ARBA00023306"/>
    </source>
</evidence>
<dbReference type="Pfam" id="PF05698">
    <property type="entry name" value="Trigger_C"/>
    <property type="match status" value="1"/>
</dbReference>
<dbReference type="InterPro" id="IPR037041">
    <property type="entry name" value="Trigger_fac_C_sf"/>
</dbReference>
<keyword evidence="11" id="KW-0963">Cytoplasm</keyword>
<dbReference type="PIRSF" id="PIRSF003095">
    <property type="entry name" value="Trigger_factor"/>
    <property type="match status" value="1"/>
</dbReference>
<dbReference type="HAMAP" id="MF_00303">
    <property type="entry name" value="Trigger_factor_Tig"/>
    <property type="match status" value="1"/>
</dbReference>
<evidence type="ECO:0000256" key="6">
    <source>
        <dbReference type="ARBA" id="ARBA00023110"/>
    </source>
</evidence>
<evidence type="ECO:0000259" key="14">
    <source>
        <dbReference type="PROSITE" id="PS50059"/>
    </source>
</evidence>
<evidence type="ECO:0000313" key="15">
    <source>
        <dbReference type="EMBL" id="TDQ46799.1"/>
    </source>
</evidence>
<dbReference type="RefSeq" id="WP_133591542.1">
    <property type="nucleotide sequence ID" value="NZ_CP037953.1"/>
</dbReference>
<evidence type="ECO:0000256" key="11">
    <source>
        <dbReference type="HAMAP-Rule" id="MF_00303"/>
    </source>
</evidence>
<accession>A0A4R6UML0</accession>
<dbReference type="PANTHER" id="PTHR30560:SF3">
    <property type="entry name" value="TRIGGER FACTOR-LIKE PROTEIN TIG, CHLOROPLASTIC"/>
    <property type="match status" value="1"/>
</dbReference>
<dbReference type="EC" id="5.2.1.8" evidence="3 11"/>
<protein>
    <recommendedName>
        <fullName evidence="4 11">Trigger factor</fullName>
        <shortName evidence="11">TF</shortName>
        <ecNumber evidence="3 11">5.2.1.8</ecNumber>
    </recommendedName>
    <alternativeName>
        <fullName evidence="10 11">PPIase</fullName>
    </alternativeName>
</protein>
<comment type="caution">
    <text evidence="15">The sequence shown here is derived from an EMBL/GenBank/DDBJ whole genome shotgun (WGS) entry which is preliminary data.</text>
</comment>
<evidence type="ECO:0000256" key="12">
    <source>
        <dbReference type="PROSITE-ProRule" id="PRU00277"/>
    </source>
</evidence>
<dbReference type="OrthoDB" id="9767721at2"/>
<evidence type="ECO:0000256" key="5">
    <source>
        <dbReference type="ARBA" id="ARBA00022618"/>
    </source>
</evidence>
<dbReference type="InterPro" id="IPR046357">
    <property type="entry name" value="PPIase_dom_sf"/>
</dbReference>
<dbReference type="InterPro" id="IPR008881">
    <property type="entry name" value="Trigger_fac_ribosome-bd_bac"/>
</dbReference>
<dbReference type="SUPFAM" id="SSF54534">
    <property type="entry name" value="FKBP-like"/>
    <property type="match status" value="1"/>
</dbReference>
<evidence type="ECO:0000256" key="4">
    <source>
        <dbReference type="ARBA" id="ARBA00016902"/>
    </source>
</evidence>
<dbReference type="GO" id="GO:0043335">
    <property type="term" value="P:protein unfolding"/>
    <property type="evidence" value="ECO:0007669"/>
    <property type="project" value="TreeGrafter"/>
</dbReference>
<gene>
    <name evidence="11" type="primary">tig</name>
    <name evidence="15" type="ORF">EV696_11259</name>
</gene>
<comment type="subcellular location">
    <subcellularLocation>
        <location evidence="11">Cytoplasm</location>
    </subcellularLocation>
    <text evidence="11">About half TF is bound to the ribosome near the polypeptide exit tunnel while the other half is free in the cytoplasm.</text>
</comment>
<keyword evidence="16" id="KW-1185">Reference proteome</keyword>
<evidence type="ECO:0000256" key="7">
    <source>
        <dbReference type="ARBA" id="ARBA00023186"/>
    </source>
</evidence>
<evidence type="ECO:0000256" key="2">
    <source>
        <dbReference type="ARBA" id="ARBA00005464"/>
    </source>
</evidence>
<dbReference type="GO" id="GO:0015031">
    <property type="term" value="P:protein transport"/>
    <property type="evidence" value="ECO:0007669"/>
    <property type="project" value="UniProtKB-UniRule"/>
</dbReference>
<feature type="domain" description="PPIase FKBP-type" evidence="14">
    <location>
        <begin position="161"/>
        <end position="222"/>
    </location>
</feature>
<dbReference type="InterPro" id="IPR027304">
    <property type="entry name" value="Trigger_fact/SurA_dom_sf"/>
</dbReference>
<evidence type="ECO:0000256" key="8">
    <source>
        <dbReference type="ARBA" id="ARBA00023235"/>
    </source>
</evidence>
<dbReference type="InterPro" id="IPR036611">
    <property type="entry name" value="Trigger_fac_ribosome-bd_sf"/>
</dbReference>
<dbReference type="Proteomes" id="UP000295375">
    <property type="component" value="Unassembled WGS sequence"/>
</dbReference>
<dbReference type="GO" id="GO:0051083">
    <property type="term" value="P:'de novo' cotranslational protein folding"/>
    <property type="evidence" value="ECO:0007669"/>
    <property type="project" value="TreeGrafter"/>
</dbReference>
<dbReference type="GO" id="GO:0051301">
    <property type="term" value="P:cell division"/>
    <property type="evidence" value="ECO:0007669"/>
    <property type="project" value="UniProtKB-KW"/>
</dbReference>
<dbReference type="GO" id="GO:0043022">
    <property type="term" value="F:ribosome binding"/>
    <property type="evidence" value="ECO:0007669"/>
    <property type="project" value="TreeGrafter"/>
</dbReference>
<dbReference type="GO" id="GO:0044183">
    <property type="term" value="F:protein folding chaperone"/>
    <property type="evidence" value="ECO:0007669"/>
    <property type="project" value="TreeGrafter"/>
</dbReference>
<dbReference type="SUPFAM" id="SSF109998">
    <property type="entry name" value="Triger factor/SurA peptide-binding domain-like"/>
    <property type="match status" value="1"/>
</dbReference>
<keyword evidence="7 11" id="KW-0143">Chaperone</keyword>
<reference evidence="15 16" key="1">
    <citation type="submission" date="2019-03" db="EMBL/GenBank/DDBJ databases">
        <title>Genomic Encyclopedia of Type Strains, Phase IV (KMG-IV): sequencing the most valuable type-strain genomes for metagenomic binning, comparative biology and taxonomic classification.</title>
        <authorList>
            <person name="Goeker M."/>
        </authorList>
    </citation>
    <scope>NUCLEOTIDE SEQUENCE [LARGE SCALE GENOMIC DNA]</scope>
    <source>
        <strain evidence="15 16">DSM 103792</strain>
    </source>
</reference>
<dbReference type="Gene3D" id="1.10.3120.10">
    <property type="entry name" value="Trigger factor, C-terminal domain"/>
    <property type="match status" value="1"/>
</dbReference>
<comment type="catalytic activity">
    <reaction evidence="1 11 12">
        <text>[protein]-peptidylproline (omega=180) = [protein]-peptidylproline (omega=0)</text>
        <dbReference type="Rhea" id="RHEA:16237"/>
        <dbReference type="Rhea" id="RHEA-COMP:10747"/>
        <dbReference type="Rhea" id="RHEA-COMP:10748"/>
        <dbReference type="ChEBI" id="CHEBI:83833"/>
        <dbReference type="ChEBI" id="CHEBI:83834"/>
        <dbReference type="EC" id="5.2.1.8"/>
    </reaction>
</comment>
<proteinExistence type="inferred from homology"/>
<comment type="domain">
    <text evidence="11">Consists of 3 domains; the N-terminus binds the ribosome, the middle domain has PPIase activity, while the C-terminus has intrinsic chaperone activity on its own.</text>
</comment>
<comment type="function">
    <text evidence="11">Involved in protein export. Acts as a chaperone by maintaining the newly synthesized protein in an open conformation. Functions as a peptidyl-prolyl cis-trans isomerase.</text>
</comment>
<dbReference type="InterPro" id="IPR005215">
    <property type="entry name" value="Trig_fac"/>
</dbReference>
<evidence type="ECO:0000313" key="16">
    <source>
        <dbReference type="Proteomes" id="UP000295375"/>
    </source>
</evidence>
<dbReference type="GO" id="GO:0005737">
    <property type="term" value="C:cytoplasm"/>
    <property type="evidence" value="ECO:0007669"/>
    <property type="project" value="UniProtKB-SubCell"/>
</dbReference>
<dbReference type="SUPFAM" id="SSF102735">
    <property type="entry name" value="Trigger factor ribosome-binding domain"/>
    <property type="match status" value="1"/>
</dbReference>
<dbReference type="InterPro" id="IPR008880">
    <property type="entry name" value="Trigger_fac_C"/>
</dbReference>
<evidence type="ECO:0000256" key="1">
    <source>
        <dbReference type="ARBA" id="ARBA00000971"/>
    </source>
</evidence>
<dbReference type="FunFam" id="3.10.50.40:FF:000001">
    <property type="entry name" value="Trigger factor"/>
    <property type="match status" value="1"/>
</dbReference>
<dbReference type="PROSITE" id="PS50059">
    <property type="entry name" value="FKBP_PPIASE"/>
    <property type="match status" value="1"/>
</dbReference>
<sequence length="434" mass="48258">MQVSVEVLSGLERRITVGVPAEQVETEVDKRLQQLSRTQRLPGFRPGKLPMKVVQQRWGDAVRRDVWGDVMQRSFYEAVTKENLNPAGNPRIEPKTMEAGKDVEYVATFEVYPEFNVHGLDKIEVEKPKTEVTDADLDNMLETLRKQRASWTVVDRAAKDGDQVTIDFVGTVDGVAFEGGTANGVKVVLGSNQMIPGFEEGLVGASANNEVELNVTFPEDYGNADLAGKAAVFKVVVKSVSEQVLPALDDAFVAQFGISEGGVDALRTEVRKNMQRELNQVIKNKVKAQVMDGLLKQNEVQVPQALIDGEVERLRQQANRELGMATRKKELPELPASLFTEQAKRRVSLGLIVGEIIRANELKADGAKVRAAVEELASAYETPSEVVNWYYSNQRELAQMEAIVLEEQVVDFVLGKAQVTEKETKFDEVMNRRQ</sequence>
<dbReference type="Pfam" id="PF05697">
    <property type="entry name" value="Trigger_N"/>
    <property type="match status" value="1"/>
</dbReference>
<evidence type="ECO:0000256" key="13">
    <source>
        <dbReference type="RuleBase" id="RU003914"/>
    </source>
</evidence>
<comment type="similarity">
    <text evidence="2 11 13">Belongs to the FKBP-type PPIase family. Tig subfamily.</text>
</comment>
<name>A0A4R6UML0_9GAMM</name>
<evidence type="ECO:0000256" key="10">
    <source>
        <dbReference type="ARBA" id="ARBA00029986"/>
    </source>
</evidence>
<dbReference type="Gene3D" id="3.10.50.40">
    <property type="match status" value="1"/>
</dbReference>
<dbReference type="EMBL" id="SNYM01000012">
    <property type="protein sequence ID" value="TDQ46799.1"/>
    <property type="molecule type" value="Genomic_DNA"/>
</dbReference>
<keyword evidence="8 11" id="KW-0413">Isomerase</keyword>
<keyword evidence="9 11" id="KW-0131">Cell cycle</keyword>
<dbReference type="GO" id="GO:0003755">
    <property type="term" value="F:peptidyl-prolyl cis-trans isomerase activity"/>
    <property type="evidence" value="ECO:0007669"/>
    <property type="project" value="UniProtKB-UniRule"/>
</dbReference>
<organism evidence="15 16">
    <name type="scientific">Permianibacter aggregans</name>
    <dbReference type="NCBI Taxonomy" id="1510150"/>
    <lineage>
        <taxon>Bacteria</taxon>
        <taxon>Pseudomonadati</taxon>
        <taxon>Pseudomonadota</taxon>
        <taxon>Gammaproteobacteria</taxon>
        <taxon>Pseudomonadales</taxon>
        <taxon>Pseudomonadaceae</taxon>
        <taxon>Permianibacter</taxon>
    </lineage>
</organism>
<dbReference type="Gene3D" id="3.30.70.1050">
    <property type="entry name" value="Trigger factor ribosome-binding domain"/>
    <property type="match status" value="1"/>
</dbReference>
<keyword evidence="6 11" id="KW-0697">Rotamase</keyword>
<dbReference type="NCBIfam" id="TIGR00115">
    <property type="entry name" value="tig"/>
    <property type="match status" value="1"/>
</dbReference>